<dbReference type="Pfam" id="PF00078">
    <property type="entry name" value="RVT_1"/>
    <property type="match status" value="1"/>
</dbReference>
<comment type="caution">
    <text evidence="2">The sequence shown here is derived from an EMBL/GenBank/DDBJ whole genome shotgun (WGS) entry which is preliminary data.</text>
</comment>
<evidence type="ECO:0000313" key="3">
    <source>
        <dbReference type="Proteomes" id="UP000762676"/>
    </source>
</evidence>
<feature type="domain" description="Reverse transcriptase" evidence="1">
    <location>
        <begin position="20"/>
        <end position="134"/>
    </location>
</feature>
<keyword evidence="2" id="KW-0695">RNA-directed DNA polymerase</keyword>
<accession>A0AAV4FC39</accession>
<keyword evidence="2" id="KW-0808">Transferase</keyword>
<dbReference type="InterPro" id="IPR000477">
    <property type="entry name" value="RT_dom"/>
</dbReference>
<reference evidence="2 3" key="1">
    <citation type="journal article" date="2021" name="Elife">
        <title>Chloroplast acquisition without the gene transfer in kleptoplastic sea slugs, Plakobranchus ocellatus.</title>
        <authorList>
            <person name="Maeda T."/>
            <person name="Takahashi S."/>
            <person name="Yoshida T."/>
            <person name="Shimamura S."/>
            <person name="Takaki Y."/>
            <person name="Nagai Y."/>
            <person name="Toyoda A."/>
            <person name="Suzuki Y."/>
            <person name="Arimoto A."/>
            <person name="Ishii H."/>
            <person name="Satoh N."/>
            <person name="Nishiyama T."/>
            <person name="Hasebe M."/>
            <person name="Maruyama T."/>
            <person name="Minagawa J."/>
            <person name="Obokata J."/>
            <person name="Shigenobu S."/>
        </authorList>
    </citation>
    <scope>NUCLEOTIDE SEQUENCE [LARGE SCALE GENOMIC DNA]</scope>
</reference>
<organism evidence="2 3">
    <name type="scientific">Elysia marginata</name>
    <dbReference type="NCBI Taxonomy" id="1093978"/>
    <lineage>
        <taxon>Eukaryota</taxon>
        <taxon>Metazoa</taxon>
        <taxon>Spiralia</taxon>
        <taxon>Lophotrochozoa</taxon>
        <taxon>Mollusca</taxon>
        <taxon>Gastropoda</taxon>
        <taxon>Heterobranchia</taxon>
        <taxon>Euthyneura</taxon>
        <taxon>Panpulmonata</taxon>
        <taxon>Sacoglossa</taxon>
        <taxon>Placobranchoidea</taxon>
        <taxon>Plakobranchidae</taxon>
        <taxon>Elysia</taxon>
    </lineage>
</organism>
<dbReference type="GO" id="GO:0003964">
    <property type="term" value="F:RNA-directed DNA polymerase activity"/>
    <property type="evidence" value="ECO:0007669"/>
    <property type="project" value="UniProtKB-KW"/>
</dbReference>
<proteinExistence type="predicted"/>
<keyword evidence="2" id="KW-0548">Nucleotidyltransferase</keyword>
<sequence length="153" mass="17083">MILVARSPGPRLLHAVVKSTRCHSVSNLSFISKLVEQIVASRINTYPRETGLAPILQSAYRPLHSTETALLRVHNDIIRQVDQRKAVMLVLLDLSAAFDTIDQDCLLHRLQKQFGIKGVALNWLASYMSERFQAVQINSTAVSLSTCLQFSIP</sequence>
<dbReference type="EMBL" id="BMAT01007760">
    <property type="protein sequence ID" value="GFR70782.1"/>
    <property type="molecule type" value="Genomic_DNA"/>
</dbReference>
<evidence type="ECO:0000259" key="1">
    <source>
        <dbReference type="Pfam" id="PF00078"/>
    </source>
</evidence>
<dbReference type="Proteomes" id="UP000762676">
    <property type="component" value="Unassembled WGS sequence"/>
</dbReference>
<dbReference type="AlphaFoldDB" id="A0AAV4FC39"/>
<keyword evidence="3" id="KW-1185">Reference proteome</keyword>
<evidence type="ECO:0000313" key="2">
    <source>
        <dbReference type="EMBL" id="GFR70782.1"/>
    </source>
</evidence>
<dbReference type="PANTHER" id="PTHR33332">
    <property type="entry name" value="REVERSE TRANSCRIPTASE DOMAIN-CONTAINING PROTEIN"/>
    <property type="match status" value="1"/>
</dbReference>
<name>A0AAV4FC39_9GAST</name>
<protein>
    <submittedName>
        <fullName evidence="2">Reverse transcriptase</fullName>
    </submittedName>
</protein>
<gene>
    <name evidence="2" type="ORF">ElyMa_003795100</name>
</gene>